<reference evidence="4" key="1">
    <citation type="journal article" date="2019" name="Int. J. Syst. Evol. Microbiol.">
        <title>The Global Catalogue of Microorganisms (GCM) 10K type strain sequencing project: providing services to taxonomists for standard genome sequencing and annotation.</title>
        <authorList>
            <consortium name="The Broad Institute Genomics Platform"/>
            <consortium name="The Broad Institute Genome Sequencing Center for Infectious Disease"/>
            <person name="Wu L."/>
            <person name="Ma J."/>
        </authorList>
    </citation>
    <scope>NUCLEOTIDE SEQUENCE [LARGE SCALE GENOMIC DNA]</scope>
    <source>
        <strain evidence="4">XZYJT-10</strain>
    </source>
</reference>
<evidence type="ECO:0000256" key="1">
    <source>
        <dbReference type="SAM" id="MobiDB-lite"/>
    </source>
</evidence>
<dbReference type="RefSeq" id="WP_378971884.1">
    <property type="nucleotide sequence ID" value="NZ_JBHTBJ010000018.1"/>
</dbReference>
<feature type="transmembrane region" description="Helical" evidence="2">
    <location>
        <begin position="95"/>
        <end position="114"/>
    </location>
</feature>
<dbReference type="EMBL" id="JBHTBJ010000018">
    <property type="protein sequence ID" value="MFC7276932.1"/>
    <property type="molecule type" value="Genomic_DNA"/>
</dbReference>
<name>A0ABW2HXS5_9ACTN</name>
<dbReference type="Proteomes" id="UP001596548">
    <property type="component" value="Unassembled WGS sequence"/>
</dbReference>
<organism evidence="3 4">
    <name type="scientific">Paractinoplanes rhizophilus</name>
    <dbReference type="NCBI Taxonomy" id="1416877"/>
    <lineage>
        <taxon>Bacteria</taxon>
        <taxon>Bacillati</taxon>
        <taxon>Actinomycetota</taxon>
        <taxon>Actinomycetes</taxon>
        <taxon>Micromonosporales</taxon>
        <taxon>Micromonosporaceae</taxon>
        <taxon>Paractinoplanes</taxon>
    </lineage>
</organism>
<keyword evidence="2" id="KW-0472">Membrane</keyword>
<dbReference type="Pfam" id="PF12277">
    <property type="entry name" value="DUF3618"/>
    <property type="match status" value="1"/>
</dbReference>
<keyword evidence="2" id="KW-0812">Transmembrane</keyword>
<dbReference type="InterPro" id="IPR022062">
    <property type="entry name" value="DUF3618"/>
</dbReference>
<evidence type="ECO:0000313" key="3">
    <source>
        <dbReference type="EMBL" id="MFC7276932.1"/>
    </source>
</evidence>
<evidence type="ECO:0000256" key="2">
    <source>
        <dbReference type="SAM" id="Phobius"/>
    </source>
</evidence>
<comment type="caution">
    <text evidence="3">The sequence shown here is derived from an EMBL/GenBank/DDBJ whole genome shotgun (WGS) entry which is preliminary data.</text>
</comment>
<keyword evidence="2" id="KW-1133">Transmembrane helix</keyword>
<keyword evidence="4" id="KW-1185">Reference proteome</keyword>
<evidence type="ECO:0000313" key="4">
    <source>
        <dbReference type="Proteomes" id="UP001596548"/>
    </source>
</evidence>
<sequence length="119" mass="12138">MSEQTSDPAAVTGPRAAVTSGQAGVTSSAAAMNGDRAPAPKPTIEELRAGIKQTRAELGETVQALAAKADVKTRALDQVEVVKQRARAAVTTSPVPVALMVAGVAAVVGIILVVRGRRR</sequence>
<protein>
    <submittedName>
        <fullName evidence="3">DUF3618 domain-containing protein</fullName>
    </submittedName>
</protein>
<proteinExistence type="predicted"/>
<feature type="region of interest" description="Disordered" evidence="1">
    <location>
        <begin position="1"/>
        <end position="43"/>
    </location>
</feature>
<feature type="compositionally biased region" description="Polar residues" evidence="1">
    <location>
        <begin position="19"/>
        <end position="30"/>
    </location>
</feature>
<accession>A0ABW2HXS5</accession>
<gene>
    <name evidence="3" type="ORF">ACFQS1_23320</name>
</gene>